<sequence length="189" mass="21291">RLRPGDGRGPNAYLNRQPYFQQMERFLVHETGVHFIDTYRYLFGEVKRVYADLHRLNPHICGEDAGIILFEFEKVGRGVLDANRLSDHEAVNTRLTMGDMLIEGADGVLRLDGNGRLFSRVPGGVESEHAYNWSDQGFAGDSVYACQSHLVECVEAGKASPISAREYLRNLEIEEAIYESNRTGVRISV</sequence>
<accession>A0A383A431</accession>
<reference evidence="2" key="1">
    <citation type="submission" date="2018-05" db="EMBL/GenBank/DDBJ databases">
        <authorList>
            <person name="Lanie J.A."/>
            <person name="Ng W.-L."/>
            <person name="Kazmierczak K.M."/>
            <person name="Andrzejewski T.M."/>
            <person name="Davidsen T.M."/>
            <person name="Wayne K.J."/>
            <person name="Tettelin H."/>
            <person name="Glass J.I."/>
            <person name="Rusch D."/>
            <person name="Podicherti R."/>
            <person name="Tsui H.-C.T."/>
            <person name="Winkler M.E."/>
        </authorList>
    </citation>
    <scope>NUCLEOTIDE SEQUENCE</scope>
</reference>
<feature type="non-terminal residue" evidence="2">
    <location>
        <position position="1"/>
    </location>
</feature>
<dbReference type="EMBL" id="UINC01188924">
    <property type="protein sequence ID" value="SVE02371.1"/>
    <property type="molecule type" value="Genomic_DNA"/>
</dbReference>
<proteinExistence type="predicted"/>
<dbReference type="InterPro" id="IPR055170">
    <property type="entry name" value="GFO_IDH_MocA-like_dom"/>
</dbReference>
<evidence type="ECO:0000313" key="2">
    <source>
        <dbReference type="EMBL" id="SVE02371.1"/>
    </source>
</evidence>
<name>A0A383A431_9ZZZZ</name>
<dbReference type="Pfam" id="PF22725">
    <property type="entry name" value="GFO_IDH_MocA_C3"/>
    <property type="match status" value="1"/>
</dbReference>
<dbReference type="AlphaFoldDB" id="A0A383A431"/>
<protein>
    <recommendedName>
        <fullName evidence="1">GFO/IDH/MocA-like oxidoreductase domain-containing protein</fullName>
    </recommendedName>
</protein>
<feature type="domain" description="GFO/IDH/MocA-like oxidoreductase" evidence="1">
    <location>
        <begin position="25"/>
        <end position="90"/>
    </location>
</feature>
<organism evidence="2">
    <name type="scientific">marine metagenome</name>
    <dbReference type="NCBI Taxonomy" id="408172"/>
    <lineage>
        <taxon>unclassified sequences</taxon>
        <taxon>metagenomes</taxon>
        <taxon>ecological metagenomes</taxon>
    </lineage>
</organism>
<dbReference type="Gene3D" id="3.30.360.10">
    <property type="entry name" value="Dihydrodipicolinate Reductase, domain 2"/>
    <property type="match status" value="1"/>
</dbReference>
<dbReference type="SUPFAM" id="SSF55347">
    <property type="entry name" value="Glyceraldehyde-3-phosphate dehydrogenase-like, C-terminal domain"/>
    <property type="match status" value="1"/>
</dbReference>
<evidence type="ECO:0000259" key="1">
    <source>
        <dbReference type="Pfam" id="PF22725"/>
    </source>
</evidence>
<gene>
    <name evidence="2" type="ORF">METZ01_LOCUS455225</name>
</gene>